<evidence type="ECO:0000313" key="9">
    <source>
        <dbReference type="EMBL" id="KAJ4412681.1"/>
    </source>
</evidence>
<evidence type="ECO:0000256" key="4">
    <source>
        <dbReference type="ARBA" id="ARBA00022692"/>
    </source>
</evidence>
<dbReference type="OrthoDB" id="1368at2759"/>
<evidence type="ECO:0000256" key="3">
    <source>
        <dbReference type="ARBA" id="ARBA00022475"/>
    </source>
</evidence>
<protein>
    <submittedName>
        <fullName evidence="9">Uncharacterized protein</fullName>
    </submittedName>
</protein>
<feature type="transmembrane region" description="Helical" evidence="8">
    <location>
        <begin position="150"/>
        <end position="174"/>
    </location>
</feature>
<keyword evidence="2" id="KW-0813">Transport</keyword>
<proteinExistence type="predicted"/>
<evidence type="ECO:0000256" key="6">
    <source>
        <dbReference type="ARBA" id="ARBA00023065"/>
    </source>
</evidence>
<evidence type="ECO:0000313" key="10">
    <source>
        <dbReference type="Proteomes" id="UP001140510"/>
    </source>
</evidence>
<evidence type="ECO:0000256" key="5">
    <source>
        <dbReference type="ARBA" id="ARBA00022989"/>
    </source>
</evidence>
<comment type="subcellular location">
    <subcellularLocation>
        <location evidence="1">Cell membrane</location>
        <topology evidence="1">Multi-pass membrane protein</topology>
    </subcellularLocation>
</comment>
<dbReference type="AlphaFoldDB" id="A0A9W8ZPE2"/>
<keyword evidence="3" id="KW-1003">Cell membrane</keyword>
<organism evidence="9 10">
    <name type="scientific">Didymella pomorum</name>
    <dbReference type="NCBI Taxonomy" id="749634"/>
    <lineage>
        <taxon>Eukaryota</taxon>
        <taxon>Fungi</taxon>
        <taxon>Dikarya</taxon>
        <taxon>Ascomycota</taxon>
        <taxon>Pezizomycotina</taxon>
        <taxon>Dothideomycetes</taxon>
        <taxon>Pleosporomycetidae</taxon>
        <taxon>Pleosporales</taxon>
        <taxon>Pleosporineae</taxon>
        <taxon>Didymellaceae</taxon>
        <taxon>Didymella</taxon>
    </lineage>
</organism>
<keyword evidence="7 8" id="KW-0472">Membrane</keyword>
<keyword evidence="10" id="KW-1185">Reference proteome</keyword>
<gene>
    <name evidence="9" type="ORF">N0V91_000443</name>
</gene>
<evidence type="ECO:0000256" key="7">
    <source>
        <dbReference type="ARBA" id="ARBA00023136"/>
    </source>
</evidence>
<sequence length="178" mass="20005">MLVQEREGLLAKVTFLNMIIAFAVAFEHRLRFEPYIQYSDLYDLASHMGTLTKEADTPTMIEKKDGRWRRILNALDIAPENPRAHMKQAGRPLGNLPLQILSYMYPFVSDASMEGRGGGGVGRVEKSILDNLRALDNVLVTADKISNTPLPVACTIAISQITWIFLIVLPFQLVHLLR</sequence>
<dbReference type="PANTHER" id="PTHR33281">
    <property type="entry name" value="UPF0187 PROTEIN YNEE"/>
    <property type="match status" value="1"/>
</dbReference>
<keyword evidence="5 8" id="KW-1133">Transmembrane helix</keyword>
<name>A0A9W8ZPE2_9PLEO</name>
<dbReference type="EMBL" id="JAPEVA010000002">
    <property type="protein sequence ID" value="KAJ4412681.1"/>
    <property type="molecule type" value="Genomic_DNA"/>
</dbReference>
<keyword evidence="4 8" id="KW-0812">Transmembrane</keyword>
<dbReference type="Proteomes" id="UP001140510">
    <property type="component" value="Unassembled WGS sequence"/>
</dbReference>
<evidence type="ECO:0000256" key="1">
    <source>
        <dbReference type="ARBA" id="ARBA00004651"/>
    </source>
</evidence>
<dbReference type="GO" id="GO:0005886">
    <property type="term" value="C:plasma membrane"/>
    <property type="evidence" value="ECO:0007669"/>
    <property type="project" value="UniProtKB-SubCell"/>
</dbReference>
<comment type="caution">
    <text evidence="9">The sequence shown here is derived from an EMBL/GenBank/DDBJ whole genome shotgun (WGS) entry which is preliminary data.</text>
</comment>
<accession>A0A9W8ZPE2</accession>
<evidence type="ECO:0000256" key="2">
    <source>
        <dbReference type="ARBA" id="ARBA00022448"/>
    </source>
</evidence>
<dbReference type="PANTHER" id="PTHR33281:SF19">
    <property type="entry name" value="VOLTAGE-DEPENDENT ANION CHANNEL-FORMING PROTEIN YNEE"/>
    <property type="match status" value="1"/>
</dbReference>
<dbReference type="InterPro" id="IPR044669">
    <property type="entry name" value="YneE/VCCN1/2-like"/>
</dbReference>
<evidence type="ECO:0000256" key="8">
    <source>
        <dbReference type="SAM" id="Phobius"/>
    </source>
</evidence>
<dbReference type="GO" id="GO:0005254">
    <property type="term" value="F:chloride channel activity"/>
    <property type="evidence" value="ECO:0007669"/>
    <property type="project" value="InterPro"/>
</dbReference>
<keyword evidence="6" id="KW-0406">Ion transport</keyword>
<reference evidence="9" key="1">
    <citation type="submission" date="2022-10" db="EMBL/GenBank/DDBJ databases">
        <title>Tapping the CABI collections for fungal endophytes: first genome assemblies for Collariella, Neodidymelliopsis, Ascochyta clinopodiicola, Didymella pomorum, Didymosphaeria variabile, Neocosmospora piperis and Neocucurbitaria cava.</title>
        <authorList>
            <person name="Hill R."/>
        </authorList>
    </citation>
    <scope>NUCLEOTIDE SEQUENCE</scope>
    <source>
        <strain evidence="9">IMI 355091</strain>
    </source>
</reference>
<dbReference type="Pfam" id="PF25539">
    <property type="entry name" value="Bestrophin_2"/>
    <property type="match status" value="1"/>
</dbReference>